<dbReference type="EMBL" id="WHWB01032124">
    <property type="protein sequence ID" value="KAJ7426894.1"/>
    <property type="molecule type" value="Genomic_DNA"/>
</dbReference>
<reference evidence="1" key="1">
    <citation type="submission" date="2019-10" db="EMBL/GenBank/DDBJ databases">
        <authorList>
            <person name="Soares A.E.R."/>
            <person name="Aleixo A."/>
            <person name="Schneider P."/>
            <person name="Miyaki C.Y."/>
            <person name="Schneider M.P."/>
            <person name="Mello C."/>
            <person name="Vasconcelos A.T.R."/>
        </authorList>
    </citation>
    <scope>NUCLEOTIDE SEQUENCE</scope>
    <source>
        <tissue evidence="1">Muscle</tissue>
    </source>
</reference>
<accession>A0ABQ9DUA5</accession>
<dbReference type="Proteomes" id="UP001145742">
    <property type="component" value="Unassembled WGS sequence"/>
</dbReference>
<organism evidence="1 2">
    <name type="scientific">Willisornis vidua</name>
    <name type="common">Xingu scale-backed antbird</name>
    <dbReference type="NCBI Taxonomy" id="1566151"/>
    <lineage>
        <taxon>Eukaryota</taxon>
        <taxon>Metazoa</taxon>
        <taxon>Chordata</taxon>
        <taxon>Craniata</taxon>
        <taxon>Vertebrata</taxon>
        <taxon>Euteleostomi</taxon>
        <taxon>Archelosauria</taxon>
        <taxon>Archosauria</taxon>
        <taxon>Dinosauria</taxon>
        <taxon>Saurischia</taxon>
        <taxon>Theropoda</taxon>
        <taxon>Coelurosauria</taxon>
        <taxon>Aves</taxon>
        <taxon>Neognathae</taxon>
        <taxon>Neoaves</taxon>
        <taxon>Telluraves</taxon>
        <taxon>Australaves</taxon>
        <taxon>Passeriformes</taxon>
        <taxon>Thamnophilidae</taxon>
        <taxon>Willisornis</taxon>
    </lineage>
</organism>
<dbReference type="SUPFAM" id="SSF51905">
    <property type="entry name" value="FAD/NAD(P)-binding domain"/>
    <property type="match status" value="1"/>
</dbReference>
<gene>
    <name evidence="1" type="ORF">WISP_11143</name>
</gene>
<keyword evidence="2" id="KW-1185">Reference proteome</keyword>
<dbReference type="Gene3D" id="3.90.660.10">
    <property type="match status" value="1"/>
</dbReference>
<dbReference type="Gene3D" id="3.50.50.60">
    <property type="entry name" value="FAD/NAD(P)-binding domain"/>
    <property type="match status" value="1"/>
</dbReference>
<sequence>MFLCLRVIALSFYEELLSHGILKPLSAPVEGLVVREGPYNYVAPQGISSVVKYYLKQSGADVLYEQHVTHISLRDGKWEVSRKVGPPELFDIVILTIPIPQILQLQGDIVNRKVVEGLSPPVLAKVVWLMVNVLGTEETGCEGRQKKGMEGGGDLFYLAGDKHGFTKTKKITFYMVENPPLHEFAALHGSTWFVDVEFPSENSLVIDDMGKAGEEEWQK</sequence>
<evidence type="ECO:0000313" key="1">
    <source>
        <dbReference type="EMBL" id="KAJ7426894.1"/>
    </source>
</evidence>
<dbReference type="PANTHER" id="PTHR23357:SF1">
    <property type="entry name" value="RENALASE"/>
    <property type="match status" value="1"/>
</dbReference>
<comment type="caution">
    <text evidence="1">The sequence shown here is derived from an EMBL/GenBank/DDBJ whole genome shotgun (WGS) entry which is preliminary data.</text>
</comment>
<dbReference type="InterPro" id="IPR036188">
    <property type="entry name" value="FAD/NAD-bd_sf"/>
</dbReference>
<protein>
    <recommendedName>
        <fullName evidence="3">Amine oxidase domain-containing protein</fullName>
    </recommendedName>
</protein>
<proteinExistence type="predicted"/>
<name>A0ABQ9DUA5_9PASS</name>
<dbReference type="PANTHER" id="PTHR23357">
    <property type="entry name" value="RENALASE"/>
    <property type="match status" value="1"/>
</dbReference>
<evidence type="ECO:0008006" key="3">
    <source>
        <dbReference type="Google" id="ProtNLM"/>
    </source>
</evidence>
<evidence type="ECO:0000313" key="2">
    <source>
        <dbReference type="Proteomes" id="UP001145742"/>
    </source>
</evidence>
<dbReference type="InterPro" id="IPR040174">
    <property type="entry name" value="RNLS"/>
</dbReference>